<evidence type="ECO:0000259" key="11">
    <source>
        <dbReference type="Pfam" id="PF05698"/>
    </source>
</evidence>
<evidence type="ECO:0000256" key="7">
    <source>
        <dbReference type="ARBA" id="ARBA00023186"/>
    </source>
</evidence>
<dbReference type="SUPFAM" id="SSF109998">
    <property type="entry name" value="Triger factor/SurA peptide-binding domain-like"/>
    <property type="match status" value="1"/>
</dbReference>
<dbReference type="PANTHER" id="PTHR30560">
    <property type="entry name" value="TRIGGER FACTOR CHAPERONE AND PEPTIDYL-PROLYL CIS/TRANS ISOMERASE"/>
    <property type="match status" value="1"/>
</dbReference>
<keyword evidence="8 12" id="KW-0413">Isomerase</keyword>
<evidence type="ECO:0000256" key="9">
    <source>
        <dbReference type="ARBA" id="ARBA00029986"/>
    </source>
</evidence>
<comment type="caution">
    <text evidence="12">The sequence shown here is derived from an EMBL/GenBank/DDBJ whole genome shotgun (WGS) entry which is preliminary data.</text>
</comment>
<dbReference type="InterPro" id="IPR005215">
    <property type="entry name" value="Trig_fac"/>
</dbReference>
<evidence type="ECO:0000259" key="10">
    <source>
        <dbReference type="Pfam" id="PF05697"/>
    </source>
</evidence>
<dbReference type="Proteomes" id="UP000605013">
    <property type="component" value="Unassembled WGS sequence"/>
</dbReference>
<dbReference type="PANTHER" id="PTHR30560:SF3">
    <property type="entry name" value="TRIGGER FACTOR-LIKE PROTEIN TIG, CHLOROPLASTIC"/>
    <property type="match status" value="1"/>
</dbReference>
<evidence type="ECO:0000256" key="8">
    <source>
        <dbReference type="ARBA" id="ARBA00023235"/>
    </source>
</evidence>
<reference evidence="12 13" key="1">
    <citation type="submission" date="2020-12" db="EMBL/GenBank/DDBJ databases">
        <title>Olleya sediminilitoris sp. nov., isolated from a tidal flat.</title>
        <authorList>
            <person name="Park S."/>
            <person name="Yoon J.-H."/>
        </authorList>
    </citation>
    <scope>NUCLEOTIDE SEQUENCE [LARGE SCALE GENOMIC DNA]</scope>
    <source>
        <strain evidence="12 13">YSTF-M6</strain>
    </source>
</reference>
<dbReference type="Pfam" id="PF05697">
    <property type="entry name" value="Trigger_N"/>
    <property type="match status" value="1"/>
</dbReference>
<evidence type="ECO:0000256" key="1">
    <source>
        <dbReference type="ARBA" id="ARBA00000971"/>
    </source>
</evidence>
<sequence length="443" mass="50645">MNITRENIDALNAVVKVDIVKEDYNDKVEKILVDYKKTANIPGFRKGHVPMGMVKKQYGKAVLVDEVNKLLQDALNKYLTEEKIDVLGQPLPKQQDEINWDSDSFSFEFELGLAPEFSVDLNSKKAITHYNIVADDKMIDEQIERIQNQYGKITSETEVKKDSEITGTFKNEDKEIDNTVTITLDKFKGKATEKKFIGAKPGDVITLKTKGLYEDDHELMNALKIQHDDAHGLDIEVTFTINEVNSREAADLDQELFDKLFGKDVVKSASELKAKIKEDAEKQFVQQSDQKLLNDVTEHLVDNTKFDLPAEFLTKWMQVAGEKEMDEATAKEEYEKSEKSLRYQLIEGKLMQDNDLKVDFEDVKTNAKNMIKMQMAQFGQLNPSEKELDDIAARVLGNQDEVRRISEQVVSQKLLDLYKEKANIKAKEMSYDAFVKEVYGDKA</sequence>
<comment type="subcellular location">
    <subcellularLocation>
        <location evidence="2">Cytoplasm</location>
    </subcellularLocation>
</comment>
<name>A0ABS1WP45_9FLAO</name>
<dbReference type="Gene3D" id="1.10.3120.10">
    <property type="entry name" value="Trigger factor, C-terminal domain"/>
    <property type="match status" value="1"/>
</dbReference>
<feature type="domain" description="Trigger factor ribosome-binding bacterial" evidence="10">
    <location>
        <begin position="1"/>
        <end position="146"/>
    </location>
</feature>
<comment type="similarity">
    <text evidence="3">Belongs to the FKBP-type PPIase family. Tig subfamily.</text>
</comment>
<dbReference type="Pfam" id="PF05698">
    <property type="entry name" value="Trigger_C"/>
    <property type="match status" value="1"/>
</dbReference>
<keyword evidence="6" id="KW-0697">Rotamase</keyword>
<dbReference type="RefSeq" id="WP_028290205.1">
    <property type="nucleotide sequence ID" value="NZ_JAEMEF010000014.1"/>
</dbReference>
<evidence type="ECO:0000256" key="5">
    <source>
        <dbReference type="ARBA" id="ARBA00016902"/>
    </source>
</evidence>
<dbReference type="SUPFAM" id="SSF102735">
    <property type="entry name" value="Trigger factor ribosome-binding domain"/>
    <property type="match status" value="1"/>
</dbReference>
<keyword evidence="7" id="KW-0143">Chaperone</keyword>
<dbReference type="InterPro" id="IPR008880">
    <property type="entry name" value="Trigger_fac_C"/>
</dbReference>
<feature type="domain" description="Trigger factor C-terminal" evidence="11">
    <location>
        <begin position="271"/>
        <end position="396"/>
    </location>
</feature>
<dbReference type="GO" id="GO:0003755">
    <property type="term" value="F:peptidyl-prolyl cis-trans isomerase activity"/>
    <property type="evidence" value="ECO:0007669"/>
    <property type="project" value="UniProtKB-EC"/>
</dbReference>
<evidence type="ECO:0000313" key="12">
    <source>
        <dbReference type="EMBL" id="MBL7560875.1"/>
    </source>
</evidence>
<evidence type="ECO:0000256" key="6">
    <source>
        <dbReference type="ARBA" id="ARBA00023110"/>
    </source>
</evidence>
<dbReference type="EMBL" id="JAEMEF010000014">
    <property type="protein sequence ID" value="MBL7560875.1"/>
    <property type="molecule type" value="Genomic_DNA"/>
</dbReference>
<keyword evidence="13" id="KW-1185">Reference proteome</keyword>
<dbReference type="PIRSF" id="PIRSF003095">
    <property type="entry name" value="Trigger_factor"/>
    <property type="match status" value="1"/>
</dbReference>
<protein>
    <recommendedName>
        <fullName evidence="5">Trigger factor</fullName>
        <ecNumber evidence="4">5.2.1.8</ecNumber>
    </recommendedName>
    <alternativeName>
        <fullName evidence="9">PPIase</fullName>
    </alternativeName>
</protein>
<evidence type="ECO:0000256" key="2">
    <source>
        <dbReference type="ARBA" id="ARBA00004496"/>
    </source>
</evidence>
<dbReference type="InterPro" id="IPR036611">
    <property type="entry name" value="Trigger_fac_ribosome-bd_sf"/>
</dbReference>
<evidence type="ECO:0000256" key="3">
    <source>
        <dbReference type="ARBA" id="ARBA00005464"/>
    </source>
</evidence>
<evidence type="ECO:0000256" key="4">
    <source>
        <dbReference type="ARBA" id="ARBA00013194"/>
    </source>
</evidence>
<dbReference type="Gene3D" id="3.30.70.1050">
    <property type="entry name" value="Trigger factor ribosome-binding domain"/>
    <property type="match status" value="1"/>
</dbReference>
<evidence type="ECO:0000313" key="13">
    <source>
        <dbReference type="Proteomes" id="UP000605013"/>
    </source>
</evidence>
<dbReference type="InterPro" id="IPR008881">
    <property type="entry name" value="Trigger_fac_ribosome-bd_bac"/>
</dbReference>
<dbReference type="NCBIfam" id="TIGR00115">
    <property type="entry name" value="tig"/>
    <property type="match status" value="1"/>
</dbReference>
<dbReference type="InterPro" id="IPR027304">
    <property type="entry name" value="Trigger_fact/SurA_dom_sf"/>
</dbReference>
<comment type="catalytic activity">
    <reaction evidence="1">
        <text>[protein]-peptidylproline (omega=180) = [protein]-peptidylproline (omega=0)</text>
        <dbReference type="Rhea" id="RHEA:16237"/>
        <dbReference type="Rhea" id="RHEA-COMP:10747"/>
        <dbReference type="Rhea" id="RHEA-COMP:10748"/>
        <dbReference type="ChEBI" id="CHEBI:83833"/>
        <dbReference type="ChEBI" id="CHEBI:83834"/>
        <dbReference type="EC" id="5.2.1.8"/>
    </reaction>
</comment>
<dbReference type="InterPro" id="IPR037041">
    <property type="entry name" value="Trigger_fac_C_sf"/>
</dbReference>
<dbReference type="EC" id="5.2.1.8" evidence="4"/>
<accession>A0ABS1WP45</accession>
<organism evidence="12 13">
    <name type="scientific">Olleya sediminilitoris</name>
    <dbReference type="NCBI Taxonomy" id="2795739"/>
    <lineage>
        <taxon>Bacteria</taxon>
        <taxon>Pseudomonadati</taxon>
        <taxon>Bacteroidota</taxon>
        <taxon>Flavobacteriia</taxon>
        <taxon>Flavobacteriales</taxon>
        <taxon>Flavobacteriaceae</taxon>
    </lineage>
</organism>
<gene>
    <name evidence="12" type="primary">tig</name>
    <name evidence="12" type="ORF">JAO71_13795</name>
</gene>
<proteinExistence type="inferred from homology"/>